<keyword evidence="2" id="KW-1185">Reference proteome</keyword>
<proteinExistence type="predicted"/>
<dbReference type="RefSeq" id="WP_244768819.1">
    <property type="nucleotide sequence ID" value="NZ_BSOP01000030.1"/>
</dbReference>
<organism evidence="1 2">
    <name type="scientific">Shinella yambaruensis</name>
    <dbReference type="NCBI Taxonomy" id="415996"/>
    <lineage>
        <taxon>Bacteria</taxon>
        <taxon>Pseudomonadati</taxon>
        <taxon>Pseudomonadota</taxon>
        <taxon>Alphaproteobacteria</taxon>
        <taxon>Hyphomicrobiales</taxon>
        <taxon>Rhizobiaceae</taxon>
        <taxon>Shinella</taxon>
    </lineage>
</organism>
<protein>
    <submittedName>
        <fullName evidence="1">Uncharacterized protein</fullName>
    </submittedName>
</protein>
<dbReference type="Proteomes" id="UP001156702">
    <property type="component" value="Unassembled WGS sequence"/>
</dbReference>
<evidence type="ECO:0000313" key="2">
    <source>
        <dbReference type="Proteomes" id="UP001156702"/>
    </source>
</evidence>
<name>A0ABQ5ZJU9_9HYPH</name>
<gene>
    <name evidence="1" type="ORF">GCM10007923_35340</name>
</gene>
<accession>A0ABQ5ZJU9</accession>
<comment type="caution">
    <text evidence="1">The sequence shown here is derived from an EMBL/GenBank/DDBJ whole genome shotgun (WGS) entry which is preliminary data.</text>
</comment>
<reference evidence="2" key="1">
    <citation type="journal article" date="2019" name="Int. J. Syst. Evol. Microbiol.">
        <title>The Global Catalogue of Microorganisms (GCM) 10K type strain sequencing project: providing services to taxonomists for standard genome sequencing and annotation.</title>
        <authorList>
            <consortium name="The Broad Institute Genomics Platform"/>
            <consortium name="The Broad Institute Genome Sequencing Center for Infectious Disease"/>
            <person name="Wu L."/>
            <person name="Ma J."/>
        </authorList>
    </citation>
    <scope>NUCLEOTIDE SEQUENCE [LARGE SCALE GENOMIC DNA]</scope>
    <source>
        <strain evidence="2">NBRC 102122</strain>
    </source>
</reference>
<dbReference type="EMBL" id="BSOP01000030">
    <property type="protein sequence ID" value="GLR52320.1"/>
    <property type="molecule type" value="Genomic_DNA"/>
</dbReference>
<evidence type="ECO:0000313" key="1">
    <source>
        <dbReference type="EMBL" id="GLR52320.1"/>
    </source>
</evidence>
<sequence length="101" mass="11137">MAGKIDRIYDALIGGAERGLVDDALYRHVLAECPKASSKRIVKASLLALTDPGVKDAQILKVVYALAIRHRLDPVMDNDFEPVEEPTADKALVKKRKRVKA</sequence>